<gene>
    <name evidence="1" type="ORF">MalAC0309_1633</name>
</gene>
<dbReference type="AlphaFoldDB" id="A0A0U5B9J2"/>
<dbReference type="Proteomes" id="UP000218965">
    <property type="component" value="Chromosome"/>
</dbReference>
<dbReference type="EMBL" id="AP017315">
    <property type="protein sequence ID" value="BAU32484.1"/>
    <property type="molecule type" value="Genomic_DNA"/>
</dbReference>
<accession>A0A0U5B9J2</accession>
<name>A0A0U5B9J2_9MICO</name>
<reference evidence="2" key="1">
    <citation type="submission" date="2015-12" db="EMBL/GenBank/DDBJ databases">
        <authorList>
            <person name="Shamseldin A."/>
            <person name="Moawad H."/>
            <person name="Abd El-Rahim W.M."/>
            <person name="Sadowsky M.J."/>
        </authorList>
    </citation>
    <scope>NUCLEOTIDE SEQUENCE [LARGE SCALE GENOMIC DNA]</scope>
    <source>
        <strain evidence="2">JAM AC0309</strain>
    </source>
</reference>
<evidence type="ECO:0000313" key="1">
    <source>
        <dbReference type="EMBL" id="BAU32484.1"/>
    </source>
</evidence>
<sequence>MIAAALAELEQAGARVIAAFDRYEHKGPEKYLDELSATAEGAAKYTRFDAEKHATCPGHAVIVRAGYDWSQEGTRSAVANITPVCTDWKANGHFVRGRATATAGGAIDDDEKARRKLARENNKAWSTATVVRVEFVKNLLAEKEPPAAWEGFVAHFLARGGVEDYRIRSFTEQLLDIRSDRLKWLKENPTRAAHMCLAHAIAAIEGQYEYAKKGWDHSLTPNYLAWLSGWGYTLSDVEEAAKAAKAKK</sequence>
<protein>
    <submittedName>
        <fullName evidence="1">ParB domain protein nuclease</fullName>
    </submittedName>
</protein>
<organism evidence="1 2">
    <name type="scientific">Microcella alkaliphila</name>
    <dbReference type="NCBI Taxonomy" id="279828"/>
    <lineage>
        <taxon>Bacteria</taxon>
        <taxon>Bacillati</taxon>
        <taxon>Actinomycetota</taxon>
        <taxon>Actinomycetes</taxon>
        <taxon>Micrococcales</taxon>
        <taxon>Microbacteriaceae</taxon>
        <taxon>Microcella</taxon>
    </lineage>
</organism>
<dbReference type="RefSeq" id="WP_096421701.1">
    <property type="nucleotide sequence ID" value="NZ_AP017315.1"/>
</dbReference>
<proteinExistence type="predicted"/>
<evidence type="ECO:0000313" key="2">
    <source>
        <dbReference type="Proteomes" id="UP000218965"/>
    </source>
</evidence>
<dbReference type="OrthoDB" id="3846919at2"/>
<reference evidence="1 2" key="2">
    <citation type="submission" date="2016-01" db="EMBL/GenBank/DDBJ databases">
        <title>Microcella alkaliphila JAM AC0309 whole genome shotgun sequence.</title>
        <authorList>
            <person name="Kurata A."/>
            <person name="Hirose Y."/>
            <person name="Kishimoto N."/>
            <person name="Kobayashi T."/>
        </authorList>
    </citation>
    <scope>NUCLEOTIDE SEQUENCE [LARGE SCALE GENOMIC DNA]</scope>
    <source>
        <strain evidence="1 2">JAM AC0309</strain>
    </source>
</reference>
<dbReference type="KEGG" id="malk:MalAC0309_1633"/>